<comment type="caution">
    <text evidence="3">The sequence shown here is derived from an EMBL/GenBank/DDBJ whole genome shotgun (WGS) entry which is preliminary data.</text>
</comment>
<dbReference type="PANTHER" id="PTHR46288:SF27">
    <property type="entry name" value="CYSTEINE_HISTIDINE-RICH C1 DOMAIN FAMILY PROTEIN"/>
    <property type="match status" value="1"/>
</dbReference>
<evidence type="ECO:0000259" key="2">
    <source>
        <dbReference type="Pfam" id="PF03107"/>
    </source>
</evidence>
<organism evidence="3 4">
    <name type="scientific">Escallonia rubra</name>
    <dbReference type="NCBI Taxonomy" id="112253"/>
    <lineage>
        <taxon>Eukaryota</taxon>
        <taxon>Viridiplantae</taxon>
        <taxon>Streptophyta</taxon>
        <taxon>Embryophyta</taxon>
        <taxon>Tracheophyta</taxon>
        <taxon>Spermatophyta</taxon>
        <taxon>Magnoliopsida</taxon>
        <taxon>eudicotyledons</taxon>
        <taxon>Gunneridae</taxon>
        <taxon>Pentapetalae</taxon>
        <taxon>asterids</taxon>
        <taxon>campanulids</taxon>
        <taxon>Escalloniales</taxon>
        <taxon>Escalloniaceae</taxon>
        <taxon>Escallonia</taxon>
    </lineage>
</organism>
<evidence type="ECO:0000313" key="4">
    <source>
        <dbReference type="Proteomes" id="UP001187471"/>
    </source>
</evidence>
<protein>
    <recommendedName>
        <fullName evidence="2">DC1 domain-containing protein</fullName>
    </recommendedName>
</protein>
<sequence>MKSRHFSHPHDLTLNEVLRNLDDGETEGAVCYGCLQPITAAGHAFFSCDECRNFFLHKTCAELPQEIEYAAHPTHPLELLTRRSCGANLFPRQPHGVISFLLQRYRESTKPCDCCLLLGSVVHTVEKASSGSHIIASPARSCYVSNVFCYHLTYLGRLKMCYFTLTLLNQVPEHLIVIHLGHEIAAE</sequence>
<dbReference type="AlphaFoldDB" id="A0AA88R0N7"/>
<dbReference type="InterPro" id="IPR004146">
    <property type="entry name" value="DC1"/>
</dbReference>
<keyword evidence="4" id="KW-1185">Reference proteome</keyword>
<feature type="domain" description="DC1" evidence="2">
    <location>
        <begin position="6"/>
        <end position="61"/>
    </location>
</feature>
<name>A0AA88R0N7_9ASTE</name>
<dbReference type="Pfam" id="PF03107">
    <property type="entry name" value="C1_2"/>
    <property type="match status" value="1"/>
</dbReference>
<dbReference type="SUPFAM" id="SSF57889">
    <property type="entry name" value="Cysteine-rich domain"/>
    <property type="match status" value="1"/>
</dbReference>
<dbReference type="PANTHER" id="PTHR46288">
    <property type="entry name" value="PHORBOL-ESTER/DAG-TYPE DOMAIN-CONTAINING PROTEIN"/>
    <property type="match status" value="1"/>
</dbReference>
<gene>
    <name evidence="3" type="ORF">RJ640_010806</name>
</gene>
<accession>A0AA88R0N7</accession>
<evidence type="ECO:0000256" key="1">
    <source>
        <dbReference type="ARBA" id="ARBA00022737"/>
    </source>
</evidence>
<dbReference type="InterPro" id="IPR046349">
    <property type="entry name" value="C1-like_sf"/>
</dbReference>
<keyword evidence="1" id="KW-0677">Repeat</keyword>
<proteinExistence type="predicted"/>
<dbReference type="Proteomes" id="UP001187471">
    <property type="component" value="Unassembled WGS sequence"/>
</dbReference>
<reference evidence="3" key="1">
    <citation type="submission" date="2022-12" db="EMBL/GenBank/DDBJ databases">
        <title>Draft genome assemblies for two species of Escallonia (Escalloniales).</title>
        <authorList>
            <person name="Chanderbali A."/>
            <person name="Dervinis C."/>
            <person name="Anghel I."/>
            <person name="Soltis D."/>
            <person name="Soltis P."/>
            <person name="Zapata F."/>
        </authorList>
    </citation>
    <scope>NUCLEOTIDE SEQUENCE</scope>
    <source>
        <strain evidence="3">UCBG92.1500</strain>
        <tissue evidence="3">Leaf</tissue>
    </source>
</reference>
<dbReference type="EMBL" id="JAVXUO010002029">
    <property type="protein sequence ID" value="KAK2976883.1"/>
    <property type="molecule type" value="Genomic_DNA"/>
</dbReference>
<evidence type="ECO:0000313" key="3">
    <source>
        <dbReference type="EMBL" id="KAK2976883.1"/>
    </source>
</evidence>